<dbReference type="AlphaFoldDB" id="A0A1B6LQN8"/>
<feature type="transmembrane region" description="Helical" evidence="1">
    <location>
        <begin position="46"/>
        <end position="65"/>
    </location>
</feature>
<sequence>QRLSARVSEAGRLTTDLSHDLEDLRLLCLSLSRQVDMVNSYLGLRLFGNVLVMILHCFMKVHILFTHQELTAQASMVSRMILLIPDEIIHLFHLTVMADSL</sequence>
<evidence type="ECO:0000256" key="1">
    <source>
        <dbReference type="SAM" id="Phobius"/>
    </source>
</evidence>
<dbReference type="EMBL" id="GEBQ01013916">
    <property type="protein sequence ID" value="JAT26061.1"/>
    <property type="molecule type" value="Transcribed_RNA"/>
</dbReference>
<protein>
    <submittedName>
        <fullName evidence="2">Uncharacterized protein</fullName>
    </submittedName>
</protein>
<name>A0A1B6LQN8_9HEMI</name>
<evidence type="ECO:0000313" key="2">
    <source>
        <dbReference type="EMBL" id="JAT26061.1"/>
    </source>
</evidence>
<gene>
    <name evidence="2" type="ORF">g.607</name>
</gene>
<feature type="non-terminal residue" evidence="2">
    <location>
        <position position="1"/>
    </location>
</feature>
<feature type="non-terminal residue" evidence="2">
    <location>
        <position position="101"/>
    </location>
</feature>
<organism evidence="2">
    <name type="scientific">Graphocephala atropunctata</name>
    <dbReference type="NCBI Taxonomy" id="36148"/>
    <lineage>
        <taxon>Eukaryota</taxon>
        <taxon>Metazoa</taxon>
        <taxon>Ecdysozoa</taxon>
        <taxon>Arthropoda</taxon>
        <taxon>Hexapoda</taxon>
        <taxon>Insecta</taxon>
        <taxon>Pterygota</taxon>
        <taxon>Neoptera</taxon>
        <taxon>Paraneoptera</taxon>
        <taxon>Hemiptera</taxon>
        <taxon>Auchenorrhyncha</taxon>
        <taxon>Membracoidea</taxon>
        <taxon>Cicadellidae</taxon>
        <taxon>Cicadellinae</taxon>
        <taxon>Cicadellini</taxon>
        <taxon>Graphocephala</taxon>
    </lineage>
</organism>
<keyword evidence="1" id="KW-1133">Transmembrane helix</keyword>
<reference evidence="2" key="1">
    <citation type="submission" date="2015-11" db="EMBL/GenBank/DDBJ databases">
        <title>De novo transcriptome assembly of four potential Pierce s Disease insect vectors from Arizona vineyards.</title>
        <authorList>
            <person name="Tassone E.E."/>
        </authorList>
    </citation>
    <scope>NUCLEOTIDE SEQUENCE</scope>
</reference>
<proteinExistence type="predicted"/>
<accession>A0A1B6LQN8</accession>
<keyword evidence="1" id="KW-0812">Transmembrane</keyword>
<keyword evidence="1" id="KW-0472">Membrane</keyword>